<keyword evidence="25" id="KW-1185">Reference proteome</keyword>
<comment type="catalytic activity">
    <reaction evidence="18">
        <text>N-acetyl-beta-D-6-sulfogalactosaminyl-(1-&gt;4)-alpha-L-iduronyl-(1-&gt;3)-N-acetyl-D-6-sulfogalactosamine + H2O = alpha-L-iduronyl-(1-&gt;3)-N-acetyl-D-6-sulfogalactosamine + N-acetyl-D-6-sulfogalactosamine</text>
        <dbReference type="Rhea" id="RHEA:64384"/>
        <dbReference type="ChEBI" id="CHEBI:15377"/>
        <dbReference type="ChEBI" id="CHEBI:152567"/>
        <dbReference type="ChEBI" id="CHEBI:152568"/>
        <dbReference type="ChEBI" id="CHEBI:153064"/>
    </reaction>
    <physiologicalReaction direction="left-to-right" evidence="18">
        <dbReference type="Rhea" id="RHEA:64385"/>
    </physiologicalReaction>
</comment>
<dbReference type="InterPro" id="IPR029019">
    <property type="entry name" value="HEX_eukaryotic_N"/>
</dbReference>
<evidence type="ECO:0000256" key="1">
    <source>
        <dbReference type="ARBA" id="ARBA00001231"/>
    </source>
</evidence>
<keyword evidence="4" id="KW-0732">Signal</keyword>
<dbReference type="Proteomes" id="UP001044222">
    <property type="component" value="Unassembled WGS sequence"/>
</dbReference>
<comment type="catalytic activity">
    <reaction evidence="17">
        <text>N-acetyl-beta-D-galactosaminyl-(1-&gt;4)-beta-D-3-sulfogalactosyl-(1-&gt;4)-beta-D-glucosyl-(1&lt;-&gt;1')-ceramide + H2O = a beta-D-3-sulfogalactosyl-(1-&gt;4)-beta-D-glucosyl-(1&lt;-&gt;1')-ceramide + N-acetyl-beta-D-galactosamine</text>
        <dbReference type="Rhea" id="RHEA:48276"/>
        <dbReference type="ChEBI" id="CHEBI:15377"/>
        <dbReference type="ChEBI" id="CHEBI:28497"/>
        <dbReference type="ChEBI" id="CHEBI:90163"/>
        <dbReference type="ChEBI" id="CHEBI:90164"/>
    </reaction>
    <physiologicalReaction direction="left-to-right" evidence="17">
        <dbReference type="Rhea" id="RHEA:48277"/>
    </physiologicalReaction>
</comment>
<evidence type="ECO:0000259" key="23">
    <source>
        <dbReference type="Pfam" id="PF14845"/>
    </source>
</evidence>
<evidence type="ECO:0000256" key="9">
    <source>
        <dbReference type="ARBA" id="ARBA00023180"/>
    </source>
</evidence>
<dbReference type="Gene3D" id="3.30.379.10">
    <property type="entry name" value="Chitobiase/beta-hexosaminidase domain 2-like"/>
    <property type="match status" value="1"/>
</dbReference>
<sequence length="508" mass="57383">MARCVWPLPQKISQFAERYPLNPKSFAFLYANNSDVQLGCSVLDTAFKRYFSLTFPGYSGEKERIQDRLAENPSFGGYTYALVVSVQEGDCDGYPNAESEEKYNLSVSAGGGLLVAKTVWGALRGLESFSQLVYQDENNSFFVNKTEIEDFPRFLYRGILLDTSRHFLPVQTILKTLDAMSYSKLNVFHWHIVDDPSFPYQSRSFPTSATSTHVYTQTDVRRVISHARLHGIRVLPEFDTPGHTQSWGKGQPNLLTPCYHGGKPSGTLGPVNPAAGSSYQFMTRLLKEISSVFPDSYVHLGGDEVDFSCWKSNPDVRMFMSKMGFGSDFTKLQAFYMESLINITGSLKKTSIVWQEVFDYHEKPKLLSVVEVWRGGCYLCKMRKVTRAGLRAILASPWYLDQPGPTHDWSPYYNVRPLAFTGSEQQKQLVIGGEVCMWGEYVDATNLAPMLWPRASAAAERLWSDEEQTCSVSDAFPRLAEFRCRLLRRGVQAGPLSVGHCRQEYQDV</sequence>
<dbReference type="AlphaFoldDB" id="A0A9D3S373"/>
<dbReference type="Gene3D" id="3.20.20.80">
    <property type="entry name" value="Glycosidases"/>
    <property type="match status" value="1"/>
</dbReference>
<name>A0A9D3S373_ANGAN</name>
<evidence type="ECO:0000313" key="25">
    <source>
        <dbReference type="Proteomes" id="UP001044222"/>
    </source>
</evidence>
<dbReference type="PRINTS" id="PR00738">
    <property type="entry name" value="GLHYDRLASE20"/>
</dbReference>
<dbReference type="GO" id="GO:0004563">
    <property type="term" value="F:beta-N-acetylhexosaminidase activity"/>
    <property type="evidence" value="ECO:0007669"/>
    <property type="project" value="UniProtKB-EC"/>
</dbReference>
<dbReference type="PANTHER" id="PTHR22600">
    <property type="entry name" value="BETA-HEXOSAMINIDASE"/>
    <property type="match status" value="1"/>
</dbReference>
<evidence type="ECO:0000256" key="18">
    <source>
        <dbReference type="ARBA" id="ARBA00049464"/>
    </source>
</evidence>
<dbReference type="GO" id="GO:0030203">
    <property type="term" value="P:glycosaminoglycan metabolic process"/>
    <property type="evidence" value="ECO:0007669"/>
    <property type="project" value="TreeGrafter"/>
</dbReference>
<evidence type="ECO:0000256" key="6">
    <source>
        <dbReference type="ARBA" id="ARBA00023098"/>
    </source>
</evidence>
<evidence type="ECO:0000259" key="22">
    <source>
        <dbReference type="Pfam" id="PF00728"/>
    </source>
</evidence>
<dbReference type="PIRSF" id="PIRSF001093">
    <property type="entry name" value="B-hxosamndse_ab_euk"/>
    <property type="match status" value="1"/>
</dbReference>
<feature type="domain" description="Beta-hexosaminidase eukaryotic type N-terminal" evidence="23">
    <location>
        <begin position="5"/>
        <end position="132"/>
    </location>
</feature>
<gene>
    <name evidence="24" type="ORF">ANANG_G00099930</name>
</gene>
<organism evidence="24 25">
    <name type="scientific">Anguilla anguilla</name>
    <name type="common">European freshwater eel</name>
    <name type="synonym">Muraena anguilla</name>
    <dbReference type="NCBI Taxonomy" id="7936"/>
    <lineage>
        <taxon>Eukaryota</taxon>
        <taxon>Metazoa</taxon>
        <taxon>Chordata</taxon>
        <taxon>Craniata</taxon>
        <taxon>Vertebrata</taxon>
        <taxon>Euteleostomi</taxon>
        <taxon>Actinopterygii</taxon>
        <taxon>Neopterygii</taxon>
        <taxon>Teleostei</taxon>
        <taxon>Anguilliformes</taxon>
        <taxon>Anguillidae</taxon>
        <taxon>Anguilla</taxon>
    </lineage>
</organism>
<evidence type="ECO:0000256" key="19">
    <source>
        <dbReference type="PIRNR" id="PIRNR001093"/>
    </source>
</evidence>
<keyword evidence="5 19" id="KW-0378">Hydrolase</keyword>
<keyword evidence="11 19" id="KW-0326">Glycosidase</keyword>
<evidence type="ECO:0000256" key="3">
    <source>
        <dbReference type="ARBA" id="ARBA00006285"/>
    </source>
</evidence>
<dbReference type="GO" id="GO:0005764">
    <property type="term" value="C:lysosome"/>
    <property type="evidence" value="ECO:0007669"/>
    <property type="project" value="UniProtKB-SubCell"/>
</dbReference>
<evidence type="ECO:0000256" key="7">
    <source>
        <dbReference type="ARBA" id="ARBA00023145"/>
    </source>
</evidence>
<evidence type="ECO:0000256" key="20">
    <source>
        <dbReference type="PIRSR" id="PIRSR001093-1"/>
    </source>
</evidence>
<dbReference type="Pfam" id="PF14845">
    <property type="entry name" value="Glycohydro_20b2"/>
    <property type="match status" value="1"/>
</dbReference>
<comment type="catalytic activity">
    <reaction evidence="13">
        <text>a ganglioside GM2 (d18:1(4E)) + H2O = a ganglioside GM3 (d18:1(4E)) + N-acetyl-beta-D-galactosamine</text>
        <dbReference type="Rhea" id="RHEA:47940"/>
        <dbReference type="ChEBI" id="CHEBI:15377"/>
        <dbReference type="ChEBI" id="CHEBI:28497"/>
        <dbReference type="ChEBI" id="CHEBI:60065"/>
        <dbReference type="ChEBI" id="CHEBI:71502"/>
    </reaction>
    <physiologicalReaction direction="left-to-right" evidence="13">
        <dbReference type="Rhea" id="RHEA:47941"/>
    </physiologicalReaction>
</comment>
<dbReference type="GO" id="GO:0016020">
    <property type="term" value="C:membrane"/>
    <property type="evidence" value="ECO:0007669"/>
    <property type="project" value="TreeGrafter"/>
</dbReference>
<dbReference type="FunFam" id="3.20.20.80:FF:000063">
    <property type="entry name" value="Beta-hexosaminidase"/>
    <property type="match status" value="1"/>
</dbReference>
<comment type="catalytic activity">
    <reaction evidence="14">
        <text>a ganglioside GM2 + H2O = a ganglioside GM3 + N-acetyl-beta-D-galactosamine</text>
        <dbReference type="Rhea" id="RHEA:47968"/>
        <dbReference type="ChEBI" id="CHEBI:15377"/>
        <dbReference type="ChEBI" id="CHEBI:28497"/>
        <dbReference type="ChEBI" id="CHEBI:79210"/>
        <dbReference type="ChEBI" id="CHEBI:79218"/>
    </reaction>
    <physiologicalReaction direction="left-to-right" evidence="14">
        <dbReference type="Rhea" id="RHEA:47969"/>
    </physiologicalReaction>
</comment>
<evidence type="ECO:0000256" key="16">
    <source>
        <dbReference type="ARBA" id="ARBA00046515"/>
    </source>
</evidence>
<feature type="active site" description="Proton donor" evidence="20">
    <location>
        <position position="304"/>
    </location>
</feature>
<evidence type="ECO:0000313" key="24">
    <source>
        <dbReference type="EMBL" id="KAG5848577.1"/>
    </source>
</evidence>
<comment type="function">
    <text evidence="15">Hydrolyzes the non-reducing end N-acetyl-D-hexosamine and/or sulfated N-acetyl-D-hexosamine of glycoconjugates, such as the oligosaccharide moieties from proteins and neutral glycolipids, or from certain mucopolysaccharides. The isozyme S is as active as the isozyme A on the anionic bis-sulfated glycans, the chondroitin-6-sulfate trisaccharide (C6S-3), and the dermatan sulfate pentasaccharide, and the sulfated glycosphingolipid SM2. The isozyme B does not hydrolyze each of these substrates, however hydrolyzes efficiently neutral oligosaccharide. Only the isozyme A is responsible for the degradation of GM2 gangliosides in the presence of GM2A.</text>
</comment>
<keyword evidence="7" id="KW-0865">Zymogen</keyword>
<evidence type="ECO:0000256" key="17">
    <source>
        <dbReference type="ARBA" id="ARBA00047301"/>
    </source>
</evidence>
<comment type="catalytic activity">
    <reaction evidence="1 19">
        <text>Hydrolysis of terminal non-reducing N-acetyl-D-hexosamine residues in N-acetyl-beta-D-hexosaminides.</text>
        <dbReference type="EC" id="3.2.1.52"/>
    </reaction>
</comment>
<comment type="similarity">
    <text evidence="3 19">Belongs to the glycosyl hydrolase 20 family.</text>
</comment>
<dbReference type="PANTHER" id="PTHR22600:SF39">
    <property type="entry name" value="BETA-HEXOSAMINIDASE SUBUNIT ALPHA"/>
    <property type="match status" value="1"/>
</dbReference>
<comment type="caution">
    <text evidence="24">The sequence shown here is derived from an EMBL/GenBank/DDBJ whole genome shotgun (WGS) entry which is preliminary data.</text>
</comment>
<feature type="disulfide bond" evidence="21">
    <location>
        <begin position="40"/>
        <end position="91"/>
    </location>
</feature>
<comment type="catalytic activity">
    <reaction evidence="12">
        <text>beta-D-GalNAc-(1-&gt;4)-alpha-L-IdoA-(1-&gt;3)-beta-D-GalNAc-4-sulfate-(1-&gt;4)-alpha-L-IdoA-(1-&gt;3)-D-GalNAc-4-sulfate + H2O = alpha-L-IdoA-(1-&gt;3)-beta-D-GalNAc-4-sulfate-(1-&gt;4)-alpha-L-IdoA-(1-&gt;3)-D-GalNAc-4-sulfate + N-acetyl-D-galactosamine</text>
        <dbReference type="Rhea" id="RHEA:64372"/>
        <dbReference type="ChEBI" id="CHEBI:15377"/>
        <dbReference type="ChEBI" id="CHEBI:28037"/>
        <dbReference type="ChEBI" id="CHEBI:152565"/>
        <dbReference type="ChEBI" id="CHEBI:152566"/>
    </reaction>
    <physiologicalReaction direction="left-to-right" evidence="12">
        <dbReference type="Rhea" id="RHEA:64373"/>
    </physiologicalReaction>
</comment>
<protein>
    <recommendedName>
        <fullName evidence="19">Beta-hexosaminidase</fullName>
        <ecNumber evidence="19">3.2.1.52</ecNumber>
    </recommendedName>
</protein>
<dbReference type="CDD" id="cd06562">
    <property type="entry name" value="GH20_HexA_HexB-like"/>
    <property type="match status" value="1"/>
</dbReference>
<dbReference type="EC" id="3.2.1.52" evidence="19"/>
<evidence type="ECO:0000256" key="21">
    <source>
        <dbReference type="PIRSR" id="PIRSR001093-2"/>
    </source>
</evidence>
<evidence type="ECO:0000256" key="13">
    <source>
        <dbReference type="ARBA" id="ARBA00043767"/>
    </source>
</evidence>
<evidence type="ECO:0000256" key="15">
    <source>
        <dbReference type="ARBA" id="ARBA00045782"/>
    </source>
</evidence>
<dbReference type="EMBL" id="JAFIRN010000005">
    <property type="protein sequence ID" value="KAG5848577.1"/>
    <property type="molecule type" value="Genomic_DNA"/>
</dbReference>
<comment type="subcellular location">
    <subcellularLocation>
        <location evidence="2">Lysosome</location>
    </subcellularLocation>
</comment>
<keyword evidence="6" id="KW-0443">Lipid metabolism</keyword>
<reference evidence="24" key="1">
    <citation type="submission" date="2021-01" db="EMBL/GenBank/DDBJ databases">
        <title>A chromosome-scale assembly of European eel, Anguilla anguilla.</title>
        <authorList>
            <person name="Henkel C."/>
            <person name="Jong-Raadsen S.A."/>
            <person name="Dufour S."/>
            <person name="Weltzien F.-A."/>
            <person name="Palstra A.P."/>
            <person name="Pelster B."/>
            <person name="Spaink H.P."/>
            <person name="Van Den Thillart G.E."/>
            <person name="Jansen H."/>
            <person name="Zahm M."/>
            <person name="Klopp C."/>
            <person name="Cedric C."/>
            <person name="Louis A."/>
            <person name="Berthelot C."/>
            <person name="Parey E."/>
            <person name="Roest Crollius H."/>
            <person name="Montfort J."/>
            <person name="Robinson-Rechavi M."/>
            <person name="Bucao C."/>
            <person name="Bouchez O."/>
            <person name="Gislard M."/>
            <person name="Lluch J."/>
            <person name="Milhes M."/>
            <person name="Lampietro C."/>
            <person name="Lopez Roques C."/>
            <person name="Donnadieu C."/>
            <person name="Braasch I."/>
            <person name="Desvignes T."/>
            <person name="Postlethwait J."/>
            <person name="Bobe J."/>
            <person name="Guiguen Y."/>
            <person name="Dirks R."/>
        </authorList>
    </citation>
    <scope>NUCLEOTIDE SEQUENCE</scope>
    <source>
        <strain evidence="24">Tag_6206</strain>
        <tissue evidence="24">Liver</tissue>
    </source>
</reference>
<feature type="disulfide bond" evidence="21">
    <location>
        <begin position="484"/>
        <end position="501"/>
    </location>
</feature>
<evidence type="ECO:0000256" key="11">
    <source>
        <dbReference type="ARBA" id="ARBA00023295"/>
    </source>
</evidence>
<evidence type="ECO:0000256" key="8">
    <source>
        <dbReference type="ARBA" id="ARBA00023157"/>
    </source>
</evidence>
<evidence type="ECO:0000256" key="2">
    <source>
        <dbReference type="ARBA" id="ARBA00004371"/>
    </source>
</evidence>
<feature type="disulfide bond" evidence="21">
    <location>
        <begin position="258"/>
        <end position="309"/>
    </location>
</feature>
<keyword evidence="10" id="KW-0458">Lysosome</keyword>
<dbReference type="InterPro" id="IPR017853">
    <property type="entry name" value="GH"/>
</dbReference>
<dbReference type="InterPro" id="IPR025705">
    <property type="entry name" value="Beta_hexosaminidase_sua/sub"/>
</dbReference>
<dbReference type="SUPFAM" id="SSF51445">
    <property type="entry name" value="(Trans)glycosidases"/>
    <property type="match status" value="1"/>
</dbReference>
<dbReference type="InterPro" id="IPR029018">
    <property type="entry name" value="Hex-like_dom2"/>
</dbReference>
<dbReference type="Pfam" id="PF00728">
    <property type="entry name" value="Glyco_hydro_20"/>
    <property type="match status" value="1"/>
</dbReference>
<keyword evidence="8 21" id="KW-1015">Disulfide bond</keyword>
<evidence type="ECO:0000256" key="5">
    <source>
        <dbReference type="ARBA" id="ARBA00022801"/>
    </source>
</evidence>
<dbReference type="GO" id="GO:0005975">
    <property type="term" value="P:carbohydrate metabolic process"/>
    <property type="evidence" value="ECO:0007669"/>
    <property type="project" value="InterPro"/>
</dbReference>
<evidence type="ECO:0000256" key="4">
    <source>
        <dbReference type="ARBA" id="ARBA00022729"/>
    </source>
</evidence>
<evidence type="ECO:0000256" key="12">
    <source>
        <dbReference type="ARBA" id="ARBA00023505"/>
    </source>
</evidence>
<evidence type="ECO:0000256" key="14">
    <source>
        <dbReference type="ARBA" id="ARBA00043827"/>
    </source>
</evidence>
<evidence type="ECO:0000256" key="10">
    <source>
        <dbReference type="ARBA" id="ARBA00023228"/>
    </source>
</evidence>
<comment type="subunit">
    <text evidence="16">There are 3 beta-hexosaminidase isozymes: isozyme A (hexosaminidase A) is a heterodimer composed of one subunit alpha and one subunit beta (chain A and B); isozyme B (hexosaminidase B) is a homodimer of two beta subunits (two chains A and B); isozyme S (hexosaminidase S) is a homodimer of two alpha subunits. The composition of the dimer (isozyme A versus isozyme S) has a significant effect on the substrate specificity of the alpha subunit active site.</text>
</comment>
<keyword evidence="9" id="KW-0325">Glycoprotein</keyword>
<dbReference type="GO" id="GO:0006689">
    <property type="term" value="P:ganglioside catabolic process"/>
    <property type="evidence" value="ECO:0007669"/>
    <property type="project" value="TreeGrafter"/>
</dbReference>
<accession>A0A9D3S373</accession>
<dbReference type="SUPFAM" id="SSF55545">
    <property type="entry name" value="beta-N-acetylhexosaminidase-like domain"/>
    <property type="match status" value="1"/>
</dbReference>
<dbReference type="InterPro" id="IPR015883">
    <property type="entry name" value="Glyco_hydro_20_cat"/>
</dbReference>
<proteinExistence type="inferred from homology"/>
<feature type="domain" description="Glycoside hydrolase family 20 catalytic" evidence="22">
    <location>
        <begin position="154"/>
        <end position="465"/>
    </location>
</feature>